<feature type="domain" description="Myb-like" evidence="8">
    <location>
        <begin position="60"/>
        <end position="110"/>
    </location>
</feature>
<dbReference type="Proteomes" id="UP000434276">
    <property type="component" value="Unassembled WGS sequence"/>
</dbReference>
<dbReference type="EMBL" id="LUHQ01000004">
    <property type="protein sequence ID" value="OAP00910.1"/>
    <property type="molecule type" value="Genomic_DNA"/>
</dbReference>
<protein>
    <submittedName>
        <fullName evidence="11">MYB18</fullName>
    </submittedName>
</protein>
<evidence type="ECO:0000259" key="8">
    <source>
        <dbReference type="PROSITE" id="PS50090"/>
    </source>
</evidence>
<evidence type="ECO:0000256" key="3">
    <source>
        <dbReference type="ARBA" id="ARBA00023015"/>
    </source>
</evidence>
<evidence type="ECO:0000313" key="10">
    <source>
        <dbReference type="EMBL" id="CAA0396476.1"/>
    </source>
</evidence>
<dbReference type="InterPro" id="IPR051953">
    <property type="entry name" value="Plant_SW-associated_TFs"/>
</dbReference>
<dbReference type="PANTHER" id="PTHR47997">
    <property type="entry name" value="MYB DOMAIN PROTEIN 55"/>
    <property type="match status" value="1"/>
</dbReference>
<accession>A0A5S9XVW0</accession>
<dbReference type="AlphaFoldDB" id="A0A178V3M0"/>
<dbReference type="SUPFAM" id="SSF46689">
    <property type="entry name" value="Homeodomain-like"/>
    <property type="match status" value="1"/>
</dbReference>
<dbReference type="CDD" id="cd00167">
    <property type="entry name" value="SANT"/>
    <property type="match status" value="2"/>
</dbReference>
<name>A0A178V3M0_ARATH</name>
<keyword evidence="6" id="KW-0804">Transcription</keyword>
<feature type="domain" description="HTH myb-type" evidence="9">
    <location>
        <begin position="7"/>
        <end position="59"/>
    </location>
</feature>
<reference evidence="11" key="2">
    <citation type="submission" date="2016-03" db="EMBL/GenBank/DDBJ databases">
        <title>Full-length assembly of Arabidopsis thaliana Ler reveals the complement of translocations and inversions.</title>
        <authorList>
            <person name="Zapata L."/>
            <person name="Schneeberger K."/>
            <person name="Ossowski S."/>
        </authorList>
    </citation>
    <scope>NUCLEOTIDE SEQUENCE [LARGE SCALE GENOMIC DNA]</scope>
    <source>
        <tissue evidence="11">Leaf</tissue>
    </source>
</reference>
<evidence type="ECO:0000256" key="5">
    <source>
        <dbReference type="ARBA" id="ARBA00023159"/>
    </source>
</evidence>
<feature type="domain" description="HTH myb-type" evidence="9">
    <location>
        <begin position="60"/>
        <end position="114"/>
    </location>
</feature>
<dbReference type="EMBL" id="CACSHJ010000095">
    <property type="protein sequence ID" value="CAA0396476.1"/>
    <property type="molecule type" value="Genomic_DNA"/>
</dbReference>
<dbReference type="GO" id="GO:0045893">
    <property type="term" value="P:positive regulation of DNA-templated transcription"/>
    <property type="evidence" value="ECO:0007669"/>
    <property type="project" value="UniProtKB-ARBA"/>
</dbReference>
<keyword evidence="7" id="KW-0539">Nucleus</keyword>
<keyword evidence="4" id="KW-0238">DNA-binding</keyword>
<dbReference type="Gene3D" id="1.10.10.60">
    <property type="entry name" value="Homeodomain-like"/>
    <property type="match status" value="2"/>
</dbReference>
<evidence type="ECO:0000313" key="13">
    <source>
        <dbReference type="Proteomes" id="UP000434276"/>
    </source>
</evidence>
<evidence type="ECO:0000256" key="2">
    <source>
        <dbReference type="ARBA" id="ARBA00022737"/>
    </source>
</evidence>
<organism evidence="11 12">
    <name type="scientific">Arabidopsis thaliana</name>
    <name type="common">Mouse-ear cress</name>
    <dbReference type="NCBI Taxonomy" id="3702"/>
    <lineage>
        <taxon>Eukaryota</taxon>
        <taxon>Viridiplantae</taxon>
        <taxon>Streptophyta</taxon>
        <taxon>Embryophyta</taxon>
        <taxon>Tracheophyta</taxon>
        <taxon>Spermatophyta</taxon>
        <taxon>Magnoliopsida</taxon>
        <taxon>eudicotyledons</taxon>
        <taxon>Gunneridae</taxon>
        <taxon>Pentapetalae</taxon>
        <taxon>rosids</taxon>
        <taxon>malvids</taxon>
        <taxon>Brassicales</taxon>
        <taxon>Brassicaceae</taxon>
        <taxon>Camelineae</taxon>
        <taxon>Arabidopsis</taxon>
    </lineage>
</organism>
<dbReference type="SMART" id="SM00717">
    <property type="entry name" value="SANT"/>
    <property type="match status" value="2"/>
</dbReference>
<dbReference type="GO" id="GO:0005634">
    <property type="term" value="C:nucleus"/>
    <property type="evidence" value="ECO:0007669"/>
    <property type="project" value="UniProtKB-SubCell"/>
</dbReference>
<dbReference type="Pfam" id="PF00249">
    <property type="entry name" value="Myb_DNA-binding"/>
    <property type="match status" value="2"/>
</dbReference>
<comment type="subcellular location">
    <subcellularLocation>
        <location evidence="1">Nucleus</location>
    </subcellularLocation>
</comment>
<feature type="domain" description="Myb-like" evidence="8">
    <location>
        <begin position="7"/>
        <end position="59"/>
    </location>
</feature>
<dbReference type="Proteomes" id="UP000078284">
    <property type="component" value="Chromosome 4"/>
</dbReference>
<dbReference type="FunFam" id="1.10.10.60:FF:000371">
    <property type="entry name" value="MYB transcription factor"/>
    <property type="match status" value="1"/>
</dbReference>
<evidence type="ECO:0000259" key="9">
    <source>
        <dbReference type="PROSITE" id="PS51294"/>
    </source>
</evidence>
<evidence type="ECO:0000256" key="7">
    <source>
        <dbReference type="ARBA" id="ARBA00023242"/>
    </source>
</evidence>
<keyword evidence="5" id="KW-0010">Activator</keyword>
<reference evidence="10 13" key="3">
    <citation type="submission" date="2019-12" db="EMBL/GenBank/DDBJ databases">
        <authorList>
            <person name="Jiao W.-B."/>
            <person name="Schneeberger K."/>
        </authorList>
    </citation>
    <scope>NUCLEOTIDE SEQUENCE [LARGE SCALE GENOMIC DNA]</scope>
    <source>
        <strain evidence="13">cv. C24</strain>
    </source>
</reference>
<accession>A0A178V3M0</accession>
<dbReference type="ExpressionAtlas" id="A0A178V3M0">
    <property type="expression patterns" value="baseline and differential"/>
</dbReference>
<dbReference type="PROSITE" id="PS51294">
    <property type="entry name" value="HTH_MYB"/>
    <property type="match status" value="2"/>
</dbReference>
<keyword evidence="2" id="KW-0677">Repeat</keyword>
<dbReference type="SMR" id="A0A178V3M0"/>
<dbReference type="FunFam" id="1.10.10.60:FF:000077">
    <property type="entry name" value="MYB transcription factor"/>
    <property type="match status" value="1"/>
</dbReference>
<evidence type="ECO:0000256" key="1">
    <source>
        <dbReference type="ARBA" id="ARBA00004123"/>
    </source>
</evidence>
<gene>
    <name evidence="11" type="ordered locus">AXX17_At4g29500</name>
    <name evidence="10" type="ORF">C24_LOCUS19201</name>
</gene>
<keyword evidence="3" id="KW-0805">Transcription regulation</keyword>
<dbReference type="OrthoDB" id="2143914at2759"/>
<dbReference type="InterPro" id="IPR009057">
    <property type="entry name" value="Homeodomain-like_sf"/>
</dbReference>
<proteinExistence type="predicted"/>
<sequence>MAKTKYGERHRKGLWSPEEDEKLRSFILSYGHSCWTTVPIKAGLQRNGKSCRLRWINYLRPGLKRDMISAEEEETILTFHSSLGNKWSQIAKFLPGRTDNEIKNYWHSHLKKKWLKSQSLQDAKSISPPSSSSSSLVACGKRNPETLISNHVFSFQRLLENKSSSPSQESNGNNSHQCSSAPEIPRLFFSEWLSSSYPHTDYSSEFTDSKHSQAPNVEETLSAYEEMGDVDQFHYNEMMINNSNWTLNDIVFGSKCKKQEHHIYREASDCNSSAEFFSPSTTT</sequence>
<dbReference type="KEGG" id="ath:AT4G25560"/>
<evidence type="ECO:0000313" key="11">
    <source>
        <dbReference type="EMBL" id="OAP00910.1"/>
    </source>
</evidence>
<evidence type="ECO:0000256" key="6">
    <source>
        <dbReference type="ARBA" id="ARBA00023163"/>
    </source>
</evidence>
<evidence type="ECO:0000256" key="4">
    <source>
        <dbReference type="ARBA" id="ARBA00023125"/>
    </source>
</evidence>
<dbReference type="PANTHER" id="PTHR47997:SF11">
    <property type="entry name" value="TRANSCRIPTION FACTOR LAF1"/>
    <property type="match status" value="1"/>
</dbReference>
<evidence type="ECO:0000313" key="12">
    <source>
        <dbReference type="Proteomes" id="UP000078284"/>
    </source>
</evidence>
<reference evidence="12" key="1">
    <citation type="journal article" date="2016" name="Proc. Natl. Acad. Sci. U.S.A.">
        <title>Chromosome-level assembly of Arabidopsis thaliana Ler reveals the extent of translocation and inversion polymorphisms.</title>
        <authorList>
            <person name="Zapata L."/>
            <person name="Ding J."/>
            <person name="Willing E.M."/>
            <person name="Hartwig B."/>
            <person name="Bezdan D."/>
            <person name="Jiao W.B."/>
            <person name="Patel V."/>
            <person name="Velikkakam James G."/>
            <person name="Koornneef M."/>
            <person name="Ossowski S."/>
            <person name="Schneeberger K."/>
        </authorList>
    </citation>
    <scope>NUCLEOTIDE SEQUENCE [LARGE SCALE GENOMIC DNA]</scope>
    <source>
        <strain evidence="12">cv. Landsberg erecta</strain>
    </source>
</reference>
<dbReference type="GO" id="GO:0003677">
    <property type="term" value="F:DNA binding"/>
    <property type="evidence" value="ECO:0007669"/>
    <property type="project" value="UniProtKB-KW"/>
</dbReference>
<dbReference type="InterPro" id="IPR017930">
    <property type="entry name" value="Myb_dom"/>
</dbReference>
<dbReference type="InterPro" id="IPR001005">
    <property type="entry name" value="SANT/Myb"/>
</dbReference>
<dbReference type="OMA" id="TEMMINN"/>
<dbReference type="PROSITE" id="PS50090">
    <property type="entry name" value="MYB_LIKE"/>
    <property type="match status" value="2"/>
</dbReference>